<organism evidence="1 2">
    <name type="scientific">Streptomyces prasinosporus</name>
    <dbReference type="NCBI Taxonomy" id="68256"/>
    <lineage>
        <taxon>Bacteria</taxon>
        <taxon>Bacillati</taxon>
        <taxon>Actinomycetota</taxon>
        <taxon>Actinomycetes</taxon>
        <taxon>Kitasatosporales</taxon>
        <taxon>Streptomycetaceae</taxon>
        <taxon>Streptomyces</taxon>
        <taxon>Streptomyces albogriseolus group</taxon>
    </lineage>
</organism>
<keyword evidence="2" id="KW-1185">Reference proteome</keyword>
<reference evidence="2" key="1">
    <citation type="journal article" date="2019" name="Int. J. Syst. Evol. Microbiol.">
        <title>The Global Catalogue of Microorganisms (GCM) 10K type strain sequencing project: providing services to taxonomists for standard genome sequencing and annotation.</title>
        <authorList>
            <consortium name="The Broad Institute Genomics Platform"/>
            <consortium name="The Broad Institute Genome Sequencing Center for Infectious Disease"/>
            <person name="Wu L."/>
            <person name="Ma J."/>
        </authorList>
    </citation>
    <scope>NUCLEOTIDE SEQUENCE [LARGE SCALE GENOMIC DNA]</scope>
    <source>
        <strain evidence="2">JCM 4816</strain>
    </source>
</reference>
<sequence>MCTQNTSESSGSDFGLPLSSDEFRSLWDRREKPFERQCPYMPSLPLLLNGKLVEDLERMNAENAGNLYVTPVAYGGDLALAAFTDRKDMLSEAQKVIDSAELHWLMEERAIGCLPEGAPAPQVLDCHDVLDLRGERLRTPPNRSWKDLSLVPRREFLNWDNCIRSVDVCAYPYSAYSEKEFHGVEHFINFRCGFNPTVFGINTSSLVNWGTNPPDF</sequence>
<name>A0ABP6TGC6_9ACTN</name>
<evidence type="ECO:0000313" key="2">
    <source>
        <dbReference type="Proteomes" id="UP001501455"/>
    </source>
</evidence>
<accession>A0ABP6TGC6</accession>
<evidence type="ECO:0000313" key="1">
    <source>
        <dbReference type="EMBL" id="GAA3493890.1"/>
    </source>
</evidence>
<gene>
    <name evidence="1" type="ORF">GCM10019016_009890</name>
</gene>
<proteinExistence type="predicted"/>
<dbReference type="EMBL" id="BAAAXF010000014">
    <property type="protein sequence ID" value="GAA3493890.1"/>
    <property type="molecule type" value="Genomic_DNA"/>
</dbReference>
<dbReference type="Proteomes" id="UP001501455">
    <property type="component" value="Unassembled WGS sequence"/>
</dbReference>
<comment type="caution">
    <text evidence="1">The sequence shown here is derived from an EMBL/GenBank/DDBJ whole genome shotgun (WGS) entry which is preliminary data.</text>
</comment>
<protein>
    <submittedName>
        <fullName evidence="1">Uncharacterized protein</fullName>
    </submittedName>
</protein>